<dbReference type="PANTHER" id="PTHR43639">
    <property type="entry name" value="OXIDOREDUCTASE, SHORT-CHAIN DEHYDROGENASE/REDUCTASE FAMILY (AFU_ORTHOLOGUE AFUA_5G02870)"/>
    <property type="match status" value="1"/>
</dbReference>
<keyword evidence="5" id="KW-1185">Reference proteome</keyword>
<keyword evidence="2 4" id="KW-0560">Oxidoreductase</keyword>
<dbReference type="RefSeq" id="WP_076348559.1">
    <property type="nucleotide sequence ID" value="NZ_CP019082.1"/>
</dbReference>
<dbReference type="Gene3D" id="3.40.50.720">
    <property type="entry name" value="NAD(P)-binding Rossmann-like Domain"/>
    <property type="match status" value="1"/>
</dbReference>
<evidence type="ECO:0000256" key="1">
    <source>
        <dbReference type="ARBA" id="ARBA00006484"/>
    </source>
</evidence>
<evidence type="ECO:0000313" key="4">
    <source>
        <dbReference type="EMBL" id="APW62447.1"/>
    </source>
</evidence>
<dbReference type="InterPro" id="IPR036291">
    <property type="entry name" value="NAD(P)-bd_dom_sf"/>
</dbReference>
<dbReference type="InterPro" id="IPR002347">
    <property type="entry name" value="SDR_fam"/>
</dbReference>
<reference evidence="5" key="1">
    <citation type="submission" date="2016-12" db="EMBL/GenBank/DDBJ databases">
        <title>Comparative genomics of four Isosphaeraceae planctomycetes: a common pool of plasmids and glycoside hydrolase genes.</title>
        <authorList>
            <person name="Ivanova A."/>
        </authorList>
    </citation>
    <scope>NUCLEOTIDE SEQUENCE [LARGE SCALE GENOMIC DNA]</scope>
    <source>
        <strain evidence="5">PX4</strain>
    </source>
</reference>
<gene>
    <name evidence="4" type="primary">fabG_6</name>
    <name evidence="4" type="ORF">BSF38_03993</name>
</gene>
<dbReference type="PRINTS" id="PR00081">
    <property type="entry name" value="GDHRDH"/>
</dbReference>
<dbReference type="KEGG" id="pbor:BSF38_03993"/>
<dbReference type="PANTHER" id="PTHR43639:SF1">
    <property type="entry name" value="SHORT-CHAIN DEHYDROGENASE_REDUCTASE FAMILY PROTEIN"/>
    <property type="match status" value="1"/>
</dbReference>
<name>A0A1U7CU21_9BACT</name>
<evidence type="ECO:0000313" key="5">
    <source>
        <dbReference type="Proteomes" id="UP000186309"/>
    </source>
</evidence>
<accession>A0A1U7CU21</accession>
<sequence length="255" mass="27543">MMPADAAEGPKVVLITGGRRVGSDLARMLAGRGARVAMTYLHSRETIEATIADVEAAGSEGLAVQADLTDPGQAERAVAETVERFGRIDALVNMASVYRRTPFDALKPADFHQMIAANLAAPYHAAIAAAKRMLAQDARDGIKGKIIQIGDWATERPYKDYLPYLTAKGGLTTMTLALAKELAPHIPVAMIQPAMIDAPPDFSEEEKRAVLDETPLRRFGSSADVNRLIVYLLDETNFVTGVCYRVDGGRFLGVE</sequence>
<dbReference type="GO" id="GO:0004316">
    <property type="term" value="F:3-oxoacyl-[acyl-carrier-protein] reductase (NADPH) activity"/>
    <property type="evidence" value="ECO:0007669"/>
    <property type="project" value="UniProtKB-EC"/>
</dbReference>
<evidence type="ECO:0000256" key="3">
    <source>
        <dbReference type="RuleBase" id="RU000363"/>
    </source>
</evidence>
<dbReference type="STRING" id="1387353.BSF38_03993"/>
<evidence type="ECO:0000256" key="2">
    <source>
        <dbReference type="ARBA" id="ARBA00023002"/>
    </source>
</evidence>
<dbReference type="SUPFAM" id="SSF51735">
    <property type="entry name" value="NAD(P)-binding Rossmann-fold domains"/>
    <property type="match status" value="1"/>
</dbReference>
<dbReference type="EC" id="1.1.1.100" evidence="4"/>
<dbReference type="Pfam" id="PF00106">
    <property type="entry name" value="adh_short"/>
    <property type="match status" value="1"/>
</dbReference>
<proteinExistence type="inferred from homology"/>
<dbReference type="Proteomes" id="UP000186309">
    <property type="component" value="Chromosome"/>
</dbReference>
<organism evidence="4 5">
    <name type="scientific">Paludisphaera borealis</name>
    <dbReference type="NCBI Taxonomy" id="1387353"/>
    <lineage>
        <taxon>Bacteria</taxon>
        <taxon>Pseudomonadati</taxon>
        <taxon>Planctomycetota</taxon>
        <taxon>Planctomycetia</taxon>
        <taxon>Isosphaerales</taxon>
        <taxon>Isosphaeraceae</taxon>
        <taxon>Paludisphaera</taxon>
    </lineage>
</organism>
<dbReference type="EMBL" id="CP019082">
    <property type="protein sequence ID" value="APW62447.1"/>
    <property type="molecule type" value="Genomic_DNA"/>
</dbReference>
<dbReference type="PRINTS" id="PR00080">
    <property type="entry name" value="SDRFAMILY"/>
</dbReference>
<dbReference type="AlphaFoldDB" id="A0A1U7CU21"/>
<protein>
    <submittedName>
        <fullName evidence="4">3-oxoacyl-[acyl-carrier-protein] reductase FabG</fullName>
        <ecNumber evidence="4">1.1.1.100</ecNumber>
    </submittedName>
</protein>
<comment type="similarity">
    <text evidence="1 3">Belongs to the short-chain dehydrogenases/reductases (SDR) family.</text>
</comment>